<dbReference type="AlphaFoldDB" id="A0A3N0DVZ7"/>
<gene>
    <name evidence="1" type="ORF">EFL95_12630</name>
</gene>
<organism evidence="1 2">
    <name type="scientific">Nocardioides marmorisolisilvae</name>
    <dbReference type="NCBI Taxonomy" id="1542737"/>
    <lineage>
        <taxon>Bacteria</taxon>
        <taxon>Bacillati</taxon>
        <taxon>Actinomycetota</taxon>
        <taxon>Actinomycetes</taxon>
        <taxon>Propionibacteriales</taxon>
        <taxon>Nocardioidaceae</taxon>
        <taxon>Nocardioides</taxon>
    </lineage>
</organism>
<evidence type="ECO:0000313" key="1">
    <source>
        <dbReference type="EMBL" id="RNL79790.1"/>
    </source>
</evidence>
<accession>A0A3N0DVZ7</accession>
<dbReference type="Proteomes" id="UP000277094">
    <property type="component" value="Unassembled WGS sequence"/>
</dbReference>
<comment type="caution">
    <text evidence="1">The sequence shown here is derived from an EMBL/GenBank/DDBJ whole genome shotgun (WGS) entry which is preliminary data.</text>
</comment>
<sequence>MPIAILTVDQRGSRSGPDLVPEVLEALNSPDLGTPARAFERTAGDEVQGVLADGAAVVRRIELLLRRGEWNVGLGLGDVEEPLPPSTRAGRGEAFVLARQAVTRAKQHPSRLAVTGSGVVGDGQYRADQIETIAWLWAGVLTRRSVRGWEVADLLAGGISHAEAAHRLGISQSAVSQRAQAAGLVEADRAAELLTELIDQVLTGEERR</sequence>
<protein>
    <submittedName>
        <fullName evidence="1">Transposase</fullName>
    </submittedName>
</protein>
<dbReference type="RefSeq" id="WP_123234294.1">
    <property type="nucleotide sequence ID" value="NZ_RJSG01000002.1"/>
</dbReference>
<evidence type="ECO:0000313" key="2">
    <source>
        <dbReference type="Proteomes" id="UP000277094"/>
    </source>
</evidence>
<keyword evidence="2" id="KW-1185">Reference proteome</keyword>
<name>A0A3N0DVZ7_9ACTN</name>
<reference evidence="1 2" key="1">
    <citation type="submission" date="2018-11" db="EMBL/GenBank/DDBJ databases">
        <authorList>
            <person name="Li F."/>
        </authorList>
    </citation>
    <scope>NUCLEOTIDE SEQUENCE [LARGE SCALE GENOMIC DNA]</scope>
    <source>
        <strain evidence="1 2">KIS18-7</strain>
    </source>
</reference>
<dbReference type="OrthoDB" id="5184241at2"/>
<proteinExistence type="predicted"/>
<dbReference type="EMBL" id="RJSG01000002">
    <property type="protein sequence ID" value="RNL79790.1"/>
    <property type="molecule type" value="Genomic_DNA"/>
</dbReference>